<reference evidence="2 3" key="1">
    <citation type="journal article" date="2018" name="Biotechnol. Biofuels">
        <title>Integrative visual omics of the white-rot fungus Polyporus brumalis exposes the biotechnological potential of its oxidative enzymes for delignifying raw plant biomass.</title>
        <authorList>
            <person name="Miyauchi S."/>
            <person name="Rancon A."/>
            <person name="Drula E."/>
            <person name="Hage H."/>
            <person name="Chaduli D."/>
            <person name="Favel A."/>
            <person name="Grisel S."/>
            <person name="Henrissat B."/>
            <person name="Herpoel-Gimbert I."/>
            <person name="Ruiz-Duenas F.J."/>
            <person name="Chevret D."/>
            <person name="Hainaut M."/>
            <person name="Lin J."/>
            <person name="Wang M."/>
            <person name="Pangilinan J."/>
            <person name="Lipzen A."/>
            <person name="Lesage-Meessen L."/>
            <person name="Navarro D."/>
            <person name="Riley R."/>
            <person name="Grigoriev I.V."/>
            <person name="Zhou S."/>
            <person name="Raouche S."/>
            <person name="Rosso M.N."/>
        </authorList>
    </citation>
    <scope>NUCLEOTIDE SEQUENCE [LARGE SCALE GENOMIC DNA]</scope>
    <source>
        <strain evidence="2 3">BRFM 1820</strain>
    </source>
</reference>
<keyword evidence="3" id="KW-1185">Reference proteome</keyword>
<feature type="region of interest" description="Disordered" evidence="1">
    <location>
        <begin position="245"/>
        <end position="274"/>
    </location>
</feature>
<evidence type="ECO:0000256" key="1">
    <source>
        <dbReference type="SAM" id="MobiDB-lite"/>
    </source>
</evidence>
<dbReference type="Proteomes" id="UP000256964">
    <property type="component" value="Unassembled WGS sequence"/>
</dbReference>
<organism evidence="2 3">
    <name type="scientific">Lentinus brumalis</name>
    <dbReference type="NCBI Taxonomy" id="2498619"/>
    <lineage>
        <taxon>Eukaryota</taxon>
        <taxon>Fungi</taxon>
        <taxon>Dikarya</taxon>
        <taxon>Basidiomycota</taxon>
        <taxon>Agaricomycotina</taxon>
        <taxon>Agaricomycetes</taxon>
        <taxon>Polyporales</taxon>
        <taxon>Polyporaceae</taxon>
        <taxon>Lentinus</taxon>
    </lineage>
</organism>
<evidence type="ECO:0000313" key="2">
    <source>
        <dbReference type="EMBL" id="RDX55856.1"/>
    </source>
</evidence>
<gene>
    <name evidence="2" type="ORF">OH76DRAFT_1396206</name>
</gene>
<protein>
    <recommendedName>
        <fullName evidence="4">Mediator complex subunit 20</fullName>
    </recommendedName>
</protein>
<dbReference type="OrthoDB" id="2536675at2759"/>
<name>A0A371DTH9_9APHY</name>
<sequence length="304" mass="33617">MGFSGLIRWTNAPTTGLELVAQNILKNHQGTYKGKWQISMKSFRSTLGSVPGFQVPVERSMCTLTVDDNVFCVLEDPAAPMRGEYLAQAAEFARAQPGMTLPQPTHYRHTFPTLSPPNALEQLLAQLRARWVPVRQTGGSNTAPGPSGQKSLGLATGAHLTVDGHVYAIGSDWLVRAGNVTISPGGAMKGMLLEAEYVPLPVMEETFEMQPVLTDLLLSILPNVSDLRIVAMTLGEWQWAEVEWDTEEDLERETERKKTQPDEDDIYAADGDHPQYNKSDWVGIDRDRRSAYLIIGVLKQEGLL</sequence>
<dbReference type="STRING" id="139420.A0A371DTH9"/>
<dbReference type="AlphaFoldDB" id="A0A371DTH9"/>
<accession>A0A371DTH9</accession>
<dbReference type="EMBL" id="KZ857381">
    <property type="protein sequence ID" value="RDX55856.1"/>
    <property type="molecule type" value="Genomic_DNA"/>
</dbReference>
<evidence type="ECO:0008006" key="4">
    <source>
        <dbReference type="Google" id="ProtNLM"/>
    </source>
</evidence>
<proteinExistence type="predicted"/>
<evidence type="ECO:0000313" key="3">
    <source>
        <dbReference type="Proteomes" id="UP000256964"/>
    </source>
</evidence>